<name>A0ABD0Z8Y1_CARAN</name>
<reference evidence="8 9" key="1">
    <citation type="submission" date="2024-04" db="EMBL/GenBank/DDBJ databases">
        <title>Genome assembly C_amara_ONT_v2.</title>
        <authorList>
            <person name="Yant L."/>
            <person name="Moore C."/>
            <person name="Slenker M."/>
        </authorList>
    </citation>
    <scope>NUCLEOTIDE SEQUENCE [LARGE SCALE GENOMIC DNA]</scope>
    <source>
        <tissue evidence="8">Leaf</tissue>
    </source>
</reference>
<dbReference type="Proteomes" id="UP001558713">
    <property type="component" value="Unassembled WGS sequence"/>
</dbReference>
<dbReference type="Gene3D" id="1.25.40.90">
    <property type="match status" value="1"/>
</dbReference>
<protein>
    <submittedName>
        <fullName evidence="8">Clathrin interactor EPSIN 2</fullName>
    </submittedName>
</protein>
<dbReference type="EMBL" id="JBANAX010000859">
    <property type="protein sequence ID" value="KAL1191149.1"/>
    <property type="molecule type" value="Genomic_DNA"/>
</dbReference>
<proteinExistence type="inferred from homology"/>
<evidence type="ECO:0000256" key="6">
    <source>
        <dbReference type="SAM" id="MobiDB-lite"/>
    </source>
</evidence>
<feature type="compositionally biased region" description="Pro residues" evidence="6">
    <location>
        <begin position="325"/>
        <end position="345"/>
    </location>
</feature>
<evidence type="ECO:0000313" key="9">
    <source>
        <dbReference type="Proteomes" id="UP001558713"/>
    </source>
</evidence>
<feature type="compositionally biased region" description="Polar residues" evidence="6">
    <location>
        <begin position="606"/>
        <end position="616"/>
    </location>
</feature>
<dbReference type="PROSITE" id="PS50942">
    <property type="entry name" value="ENTH"/>
    <property type="match status" value="1"/>
</dbReference>
<comment type="caution">
    <text evidence="8">The sequence shown here is derived from an EMBL/GenBank/DDBJ whole genome shotgun (WGS) entry which is preliminary data.</text>
</comment>
<dbReference type="GO" id="GO:0005794">
    <property type="term" value="C:Golgi apparatus"/>
    <property type="evidence" value="ECO:0007669"/>
    <property type="project" value="UniProtKB-SubCell"/>
</dbReference>
<evidence type="ECO:0000313" key="8">
    <source>
        <dbReference type="EMBL" id="KAL1191149.1"/>
    </source>
</evidence>
<feature type="compositionally biased region" description="Polar residues" evidence="6">
    <location>
        <begin position="408"/>
        <end position="418"/>
    </location>
</feature>
<feature type="region of interest" description="Disordered" evidence="6">
    <location>
        <begin position="638"/>
        <end position="695"/>
    </location>
</feature>
<feature type="compositionally biased region" description="Basic and acidic residues" evidence="6">
    <location>
        <begin position="150"/>
        <end position="161"/>
    </location>
</feature>
<dbReference type="FunFam" id="1.25.40.90:FF:000006">
    <property type="entry name" value="Clathrin interactor 1"/>
    <property type="match status" value="1"/>
</dbReference>
<feature type="compositionally biased region" description="Polar residues" evidence="6">
    <location>
        <begin position="574"/>
        <end position="593"/>
    </location>
</feature>
<sequence>MKKVFGQTVRDLKREVNKKVLKVPGIEQKVLDATSNEPWGPHGSLLADLAQASRNYHEYQLIMGVIWKRLSDTGKNWRHVYKALTVLEYMVGHGSERAIDEIRERAYQISTLSDFQYIDSGGKDQGSNVRKKSQSLVALVNDKERIAEVRQKAAANRDKYRSSAPGGMYKPSGGYGDKYDYGSRDEERSSYGREREYGYRDDDRNSRDGDRQSRDSEERYGRDGNRDDDYRGRSRSVDNYQYGSRGKSSDRERGFEDDGHSSSRGSGARADDNSQDGRGGLQRKFSEQNIGAPPSYEEAVSESRSPVYSERDGVETPQVAGPGGASPPPPQVAAPRGASPPPPQVAAPGGASPPTGTNTDNKPATFVNESSSQKVETFDEFDPRGAFSAAPPAYTSTDGFSAPPAVASMSTPPNSNSVEMDLLGSLADVFSSNALAIVPADSTFVETNGEANAGPAPSFSSSQPSTQPFDDPFGDSPFKAFTSTDTDSTPQQNFGAPFQPRPPAFSSEVSHPDTAHNFGFGDSFSAVANPDPATQNVQPSTNSPGFPQEQFATSQSDFDILAGILPPSGPPVSLPQQSGPSIPTSQFPPSGNNMYEGFHPQPPVSTGPNMPGQTPFAQAIQPYNMVPNSHNMTGAMPFNSGGGFMHQPGSQPPYAATSSSSQTPYSTPSGPAGQFMAHQGHGMPPSHGPLRTQSGPITLQGNSNVMGDMFSQAAPNSLTSSSSYPDLTPLTGAIEIVPPPQKKFEPKSSVWADTLSRGLVNFNISGPKTNPLADIGVDFESINRREKRLEKPTNTPATSTINMGKAMGSGTGLGRTGATAMRPPTNPMVGSGMPMGGGMGVGGYGGMNQNQPMGMGMRPGMNQNQPMGMGMGMGPGMNMGGYGQGYPMQPQNPGMVPSQNMPGNNYNPMMGQGGYNPQQSYGGGYR</sequence>
<gene>
    <name evidence="8" type="ORF">V5N11_014215</name>
</gene>
<comment type="similarity">
    <text evidence="3">Belongs to the epsin family.</text>
</comment>
<evidence type="ECO:0000256" key="2">
    <source>
        <dbReference type="ARBA" id="ARBA00004555"/>
    </source>
</evidence>
<feature type="region of interest" description="Disordered" evidence="6">
    <location>
        <begin position="897"/>
        <end position="926"/>
    </location>
</feature>
<feature type="compositionally biased region" description="Polar residues" evidence="6">
    <location>
        <begin position="481"/>
        <end position="494"/>
    </location>
</feature>
<dbReference type="AlphaFoldDB" id="A0ABD0Z8Y1"/>
<feature type="compositionally biased region" description="Polar residues" evidence="6">
    <location>
        <begin position="792"/>
        <end position="802"/>
    </location>
</feature>
<evidence type="ECO:0000256" key="4">
    <source>
        <dbReference type="ARBA" id="ARBA00023034"/>
    </source>
</evidence>
<keyword evidence="5" id="KW-0968">Cytoplasmic vesicle</keyword>
<dbReference type="SUPFAM" id="SSF48464">
    <property type="entry name" value="ENTH/VHS domain"/>
    <property type="match status" value="1"/>
</dbReference>
<dbReference type="CDD" id="cd03571">
    <property type="entry name" value="ENTH"/>
    <property type="match status" value="1"/>
</dbReference>
<evidence type="ECO:0000256" key="5">
    <source>
        <dbReference type="ARBA" id="ARBA00023329"/>
    </source>
</evidence>
<feature type="compositionally biased region" description="Basic and acidic residues" evidence="6">
    <location>
        <begin position="247"/>
        <end position="261"/>
    </location>
</feature>
<feature type="compositionally biased region" description="Polar residues" evidence="6">
    <location>
        <begin position="532"/>
        <end position="557"/>
    </location>
</feature>
<comment type="subcellular location">
    <subcellularLocation>
        <location evidence="1">Cytoplasmic vesicle</location>
        <location evidence="1">Clathrin-coated vesicle</location>
    </subcellularLocation>
    <subcellularLocation>
        <location evidence="2">Golgi apparatus</location>
    </subcellularLocation>
</comment>
<keyword evidence="9" id="KW-1185">Reference proteome</keyword>
<evidence type="ECO:0000256" key="1">
    <source>
        <dbReference type="ARBA" id="ARBA00004132"/>
    </source>
</evidence>
<feature type="compositionally biased region" description="Low complexity" evidence="6">
    <location>
        <begin position="897"/>
        <end position="910"/>
    </location>
</feature>
<feature type="compositionally biased region" description="Low complexity" evidence="6">
    <location>
        <begin position="455"/>
        <end position="471"/>
    </location>
</feature>
<feature type="compositionally biased region" description="Polar residues" evidence="6">
    <location>
        <begin position="355"/>
        <end position="375"/>
    </location>
</feature>
<dbReference type="Pfam" id="PF01417">
    <property type="entry name" value="ENTH"/>
    <property type="match status" value="1"/>
</dbReference>
<accession>A0ABD0Z8Y1</accession>
<feature type="region of interest" description="Disordered" evidence="6">
    <location>
        <begin position="446"/>
        <end position="616"/>
    </location>
</feature>
<dbReference type="GO" id="GO:0030136">
    <property type="term" value="C:clathrin-coated vesicle"/>
    <property type="evidence" value="ECO:0007669"/>
    <property type="project" value="UniProtKB-SubCell"/>
</dbReference>
<organism evidence="8 9">
    <name type="scientific">Cardamine amara subsp. amara</name>
    <dbReference type="NCBI Taxonomy" id="228776"/>
    <lineage>
        <taxon>Eukaryota</taxon>
        <taxon>Viridiplantae</taxon>
        <taxon>Streptophyta</taxon>
        <taxon>Embryophyta</taxon>
        <taxon>Tracheophyta</taxon>
        <taxon>Spermatophyta</taxon>
        <taxon>Magnoliopsida</taxon>
        <taxon>eudicotyledons</taxon>
        <taxon>Gunneridae</taxon>
        <taxon>Pentapetalae</taxon>
        <taxon>rosids</taxon>
        <taxon>malvids</taxon>
        <taxon>Brassicales</taxon>
        <taxon>Brassicaceae</taxon>
        <taxon>Cardamineae</taxon>
        <taxon>Cardamine</taxon>
    </lineage>
</organism>
<feature type="region of interest" description="Disordered" evidence="6">
    <location>
        <begin position="150"/>
        <end position="418"/>
    </location>
</feature>
<evidence type="ECO:0000259" key="7">
    <source>
        <dbReference type="PROSITE" id="PS50942"/>
    </source>
</evidence>
<keyword evidence="4" id="KW-0333">Golgi apparatus</keyword>
<dbReference type="InterPro" id="IPR013809">
    <property type="entry name" value="ENTH"/>
</dbReference>
<evidence type="ECO:0000256" key="3">
    <source>
        <dbReference type="ARBA" id="ARBA00010130"/>
    </source>
</evidence>
<dbReference type="InterPro" id="IPR008942">
    <property type="entry name" value="ENTH_VHS"/>
</dbReference>
<dbReference type="SMART" id="SM00273">
    <property type="entry name" value="ENTH"/>
    <property type="match status" value="1"/>
</dbReference>
<dbReference type="PANTHER" id="PTHR12276">
    <property type="entry name" value="EPSIN/ENT-RELATED"/>
    <property type="match status" value="1"/>
</dbReference>
<feature type="region of interest" description="Disordered" evidence="6">
    <location>
        <begin position="789"/>
        <end position="815"/>
    </location>
</feature>
<dbReference type="PANTHER" id="PTHR12276:SF91">
    <property type="entry name" value="CLATHRIN INTERACTOR EPSIN 2-RELATED"/>
    <property type="match status" value="1"/>
</dbReference>
<feature type="compositionally biased region" description="Low complexity" evidence="6">
    <location>
        <begin position="652"/>
        <end position="669"/>
    </location>
</feature>
<feature type="compositionally biased region" description="Basic and acidic residues" evidence="6">
    <location>
        <begin position="177"/>
        <end position="236"/>
    </location>
</feature>
<feature type="domain" description="ENTH" evidence="7">
    <location>
        <begin position="18"/>
        <end position="150"/>
    </location>
</feature>